<evidence type="ECO:0000256" key="1">
    <source>
        <dbReference type="ARBA" id="ARBA00004571"/>
    </source>
</evidence>
<dbReference type="CDD" id="cd01347">
    <property type="entry name" value="ligand_gated_channel"/>
    <property type="match status" value="1"/>
</dbReference>
<feature type="short sequence motif" description="TonB box" evidence="12">
    <location>
        <begin position="42"/>
        <end position="48"/>
    </location>
</feature>
<dbReference type="GO" id="GO:0009279">
    <property type="term" value="C:cell outer membrane"/>
    <property type="evidence" value="ECO:0007669"/>
    <property type="project" value="UniProtKB-SubCell"/>
</dbReference>
<dbReference type="GO" id="GO:0015232">
    <property type="term" value="F:heme transmembrane transporter activity"/>
    <property type="evidence" value="ECO:0007669"/>
    <property type="project" value="InterPro"/>
</dbReference>
<feature type="signal peptide" evidence="15">
    <location>
        <begin position="1"/>
        <end position="36"/>
    </location>
</feature>
<dbReference type="AlphaFoldDB" id="A0A840MNM5"/>
<dbReference type="NCBIfam" id="TIGR01785">
    <property type="entry name" value="TonB-hemin"/>
    <property type="match status" value="1"/>
</dbReference>
<dbReference type="Proteomes" id="UP000575898">
    <property type="component" value="Unassembled WGS sequence"/>
</dbReference>
<keyword evidence="5 11" id="KW-0812">Transmembrane</keyword>
<dbReference type="PROSITE" id="PS00430">
    <property type="entry name" value="TONB_DEPENDENT_REC_1"/>
    <property type="match status" value="1"/>
</dbReference>
<keyword evidence="6 15" id="KW-0732">Signal</keyword>
<evidence type="ECO:0000256" key="5">
    <source>
        <dbReference type="ARBA" id="ARBA00022692"/>
    </source>
</evidence>
<evidence type="ECO:0000256" key="2">
    <source>
        <dbReference type="ARBA" id="ARBA00009810"/>
    </source>
</evidence>
<feature type="chain" id="PRO_5032846507" evidence="15">
    <location>
        <begin position="37"/>
        <end position="680"/>
    </location>
</feature>
<evidence type="ECO:0000256" key="7">
    <source>
        <dbReference type="ARBA" id="ARBA00023077"/>
    </source>
</evidence>
<organism evidence="18 19">
    <name type="scientific">Chitinivorax tropicus</name>
    <dbReference type="NCBI Taxonomy" id="714531"/>
    <lineage>
        <taxon>Bacteria</taxon>
        <taxon>Pseudomonadati</taxon>
        <taxon>Pseudomonadota</taxon>
        <taxon>Betaproteobacteria</taxon>
        <taxon>Chitinivorax</taxon>
    </lineage>
</organism>
<dbReference type="PANTHER" id="PTHR30069">
    <property type="entry name" value="TONB-DEPENDENT OUTER MEMBRANE RECEPTOR"/>
    <property type="match status" value="1"/>
</dbReference>
<dbReference type="PROSITE" id="PS01156">
    <property type="entry name" value="TONB_DEPENDENT_REC_2"/>
    <property type="match status" value="1"/>
</dbReference>
<dbReference type="InterPro" id="IPR036942">
    <property type="entry name" value="Beta-barrel_TonB_sf"/>
</dbReference>
<evidence type="ECO:0000313" key="18">
    <source>
        <dbReference type="EMBL" id="MBB5018607.1"/>
    </source>
</evidence>
<evidence type="ECO:0000256" key="15">
    <source>
        <dbReference type="SAM" id="SignalP"/>
    </source>
</evidence>
<comment type="caution">
    <text evidence="18">The sequence shown here is derived from an EMBL/GenBank/DDBJ whole genome shotgun (WGS) entry which is preliminary data.</text>
</comment>
<evidence type="ECO:0000256" key="3">
    <source>
        <dbReference type="ARBA" id="ARBA00022448"/>
    </source>
</evidence>
<evidence type="ECO:0000256" key="8">
    <source>
        <dbReference type="ARBA" id="ARBA00023136"/>
    </source>
</evidence>
<keyword evidence="10 11" id="KW-0998">Cell outer membrane</keyword>
<evidence type="ECO:0000256" key="4">
    <source>
        <dbReference type="ARBA" id="ARBA00022452"/>
    </source>
</evidence>
<dbReference type="GO" id="GO:0044718">
    <property type="term" value="P:siderophore transmembrane transport"/>
    <property type="evidence" value="ECO:0007669"/>
    <property type="project" value="TreeGrafter"/>
</dbReference>
<keyword evidence="9 18" id="KW-0675">Receptor</keyword>
<evidence type="ECO:0000256" key="12">
    <source>
        <dbReference type="PROSITE-ProRule" id="PRU10143"/>
    </source>
</evidence>
<dbReference type="PANTHER" id="PTHR30069:SF41">
    <property type="entry name" value="HEME_HEMOPEXIN UTILIZATION PROTEIN C"/>
    <property type="match status" value="1"/>
</dbReference>
<dbReference type="InterPro" id="IPR011276">
    <property type="entry name" value="TonB_haem/Hb_rcpt"/>
</dbReference>
<dbReference type="EMBL" id="JACHHY010000010">
    <property type="protein sequence ID" value="MBB5018607.1"/>
    <property type="molecule type" value="Genomic_DNA"/>
</dbReference>
<keyword evidence="7 12" id="KW-0798">TonB box</keyword>
<dbReference type="InterPro" id="IPR000531">
    <property type="entry name" value="Beta-barrel_TonB"/>
</dbReference>
<feature type="domain" description="TonB-dependent receptor plug" evidence="17">
    <location>
        <begin position="54"/>
        <end position="158"/>
    </location>
</feature>
<dbReference type="Pfam" id="PF00593">
    <property type="entry name" value="TonB_dep_Rec_b-barrel"/>
    <property type="match status" value="1"/>
</dbReference>
<comment type="similarity">
    <text evidence="2 11 14">Belongs to the TonB-dependent receptor family.</text>
</comment>
<evidence type="ECO:0000256" key="13">
    <source>
        <dbReference type="PROSITE-ProRule" id="PRU10144"/>
    </source>
</evidence>
<proteinExistence type="inferred from homology"/>
<comment type="subcellular location">
    <subcellularLocation>
        <location evidence="1 11">Cell outer membrane</location>
        <topology evidence="1 11">Multi-pass membrane protein</topology>
    </subcellularLocation>
</comment>
<gene>
    <name evidence="18" type="ORF">HNQ59_001898</name>
</gene>
<dbReference type="GO" id="GO:0015344">
    <property type="term" value="F:siderophore uptake transmembrane transporter activity"/>
    <property type="evidence" value="ECO:0007669"/>
    <property type="project" value="TreeGrafter"/>
</dbReference>
<evidence type="ECO:0000259" key="16">
    <source>
        <dbReference type="Pfam" id="PF00593"/>
    </source>
</evidence>
<evidence type="ECO:0000256" key="6">
    <source>
        <dbReference type="ARBA" id="ARBA00022729"/>
    </source>
</evidence>
<dbReference type="RefSeq" id="WP_184038145.1">
    <property type="nucleotide sequence ID" value="NZ_JACHHY010000010.1"/>
</dbReference>
<sequence length="680" mass="74914">MKSVLNPPAACCHVRPVFSLRPLVLAMLVMAPVGWAADAGESIVVTATRTRVPLNNTAAALSRFDADDLLARQAQSIGDALQDVPNVTFGGGPRVAGRTPSLRGFSGREVTLLVDGVRMTAASDLTTPAYIDPWLLDQAEVLRGNSSSLYGSGGLGGVISLGTASAASLLPSGKALGAEARLARDQADSGRQLQVRGYGRHAQWDVLAAFSGRDGSDIRQGGGTRLAPNDNRSQQSLLKIGYQLLPDWHISLNHRRYHERATRTNNPQVDTALDAGAPVQRQQVDQVQTRIGLQQQLAGGAGLSAQWYQTYLEQAAEPNPDQFLPASDSRVQTQGGGVQQVWLWGGHRVSLGVDGHREQQRASFAGQANPVMPKGRQTVTGLFWQDEWQLDPTWSLTPSVRYDRYQTEVQGGQQAAVSHHHWSPKLTLGAQLSPAWRLWASVGEAYRAPTLSETYQHLRCNNCLFNFAANPDLKPETDRSMEWGANYWGRNWLTTGDRLLLRANWFQSRTQDLISSEIVGFYDRAFPFDGEGLIFQYQNQSRAKRQGVELEASWRYAPWQIDVAYGRLRVKNPNTGAQLYAPPDKLIANLGWQQGDWQGHWRTRMVAAQSYDSTVARRTAGYSTHDAWLQWQPGALPGTSLSLGVTNLGDKRYVVYETDNPSARAVEAGRAWKLSAGYRF</sequence>
<keyword evidence="3 11" id="KW-0813">Transport</keyword>
<evidence type="ECO:0000256" key="14">
    <source>
        <dbReference type="RuleBase" id="RU003357"/>
    </source>
</evidence>
<name>A0A840MNM5_9PROT</name>
<evidence type="ECO:0000256" key="9">
    <source>
        <dbReference type="ARBA" id="ARBA00023170"/>
    </source>
</evidence>
<dbReference type="InterPro" id="IPR039426">
    <property type="entry name" value="TonB-dep_rcpt-like"/>
</dbReference>
<evidence type="ECO:0000256" key="11">
    <source>
        <dbReference type="PROSITE-ProRule" id="PRU01360"/>
    </source>
</evidence>
<dbReference type="PROSITE" id="PS52016">
    <property type="entry name" value="TONB_DEPENDENT_REC_3"/>
    <property type="match status" value="1"/>
</dbReference>
<evidence type="ECO:0000259" key="17">
    <source>
        <dbReference type="Pfam" id="PF07715"/>
    </source>
</evidence>
<dbReference type="Gene3D" id="2.170.130.10">
    <property type="entry name" value="TonB-dependent receptor, plug domain"/>
    <property type="match status" value="1"/>
</dbReference>
<feature type="domain" description="TonB-dependent receptor-like beta-barrel" evidence="16">
    <location>
        <begin position="201"/>
        <end position="648"/>
    </location>
</feature>
<dbReference type="InterPro" id="IPR010916">
    <property type="entry name" value="TonB_box_CS"/>
</dbReference>
<dbReference type="Pfam" id="PF07715">
    <property type="entry name" value="Plug"/>
    <property type="match status" value="1"/>
</dbReference>
<protein>
    <submittedName>
        <fullName evidence="18">Hemoglobin/transferrin/lactoferrin receptor protein</fullName>
    </submittedName>
</protein>
<dbReference type="InterPro" id="IPR037066">
    <property type="entry name" value="Plug_dom_sf"/>
</dbReference>
<feature type="short sequence motif" description="TonB C-terminal box" evidence="13">
    <location>
        <begin position="663"/>
        <end position="680"/>
    </location>
</feature>
<reference evidence="18 19" key="1">
    <citation type="submission" date="2020-08" db="EMBL/GenBank/DDBJ databases">
        <title>Genomic Encyclopedia of Type Strains, Phase IV (KMG-IV): sequencing the most valuable type-strain genomes for metagenomic binning, comparative biology and taxonomic classification.</title>
        <authorList>
            <person name="Goeker M."/>
        </authorList>
    </citation>
    <scope>NUCLEOTIDE SEQUENCE [LARGE SCALE GENOMIC DNA]</scope>
    <source>
        <strain evidence="18 19">DSM 27165</strain>
    </source>
</reference>
<dbReference type="Gene3D" id="2.40.170.20">
    <property type="entry name" value="TonB-dependent receptor, beta-barrel domain"/>
    <property type="match status" value="1"/>
</dbReference>
<keyword evidence="4 11" id="KW-1134">Transmembrane beta strand</keyword>
<keyword evidence="19" id="KW-1185">Reference proteome</keyword>
<accession>A0A840MNM5</accession>
<dbReference type="InterPro" id="IPR010917">
    <property type="entry name" value="TonB_rcpt_CS"/>
</dbReference>
<evidence type="ECO:0000256" key="10">
    <source>
        <dbReference type="ARBA" id="ARBA00023237"/>
    </source>
</evidence>
<evidence type="ECO:0000313" key="19">
    <source>
        <dbReference type="Proteomes" id="UP000575898"/>
    </source>
</evidence>
<dbReference type="SUPFAM" id="SSF56935">
    <property type="entry name" value="Porins"/>
    <property type="match status" value="1"/>
</dbReference>
<keyword evidence="8 11" id="KW-0472">Membrane</keyword>
<dbReference type="InterPro" id="IPR012910">
    <property type="entry name" value="Plug_dom"/>
</dbReference>